<protein>
    <recommendedName>
        <fullName evidence="7">Virilizer N-terminal domain-containing protein</fullName>
    </recommendedName>
</protein>
<dbReference type="Proteomes" id="UP000719412">
    <property type="component" value="Unassembled WGS sequence"/>
</dbReference>
<evidence type="ECO:0000256" key="5">
    <source>
        <dbReference type="ARBA" id="ARBA00023242"/>
    </source>
</evidence>
<organism evidence="8 9">
    <name type="scientific">Tenebrio molitor</name>
    <name type="common">Yellow mealworm beetle</name>
    <dbReference type="NCBI Taxonomy" id="7067"/>
    <lineage>
        <taxon>Eukaryota</taxon>
        <taxon>Metazoa</taxon>
        <taxon>Ecdysozoa</taxon>
        <taxon>Arthropoda</taxon>
        <taxon>Hexapoda</taxon>
        <taxon>Insecta</taxon>
        <taxon>Pterygota</taxon>
        <taxon>Neoptera</taxon>
        <taxon>Endopterygota</taxon>
        <taxon>Coleoptera</taxon>
        <taxon>Polyphaga</taxon>
        <taxon>Cucujiformia</taxon>
        <taxon>Tenebrionidae</taxon>
        <taxon>Tenebrio</taxon>
    </lineage>
</organism>
<dbReference type="EMBL" id="JABDTM020021806">
    <property type="protein sequence ID" value="KAH0816265.1"/>
    <property type="molecule type" value="Genomic_DNA"/>
</dbReference>
<dbReference type="InterPro" id="IPR031801">
    <property type="entry name" value="VIR_N"/>
</dbReference>
<name>A0A8J6HCG5_TENMO</name>
<sequence>MSDPVELLFFDTFAHDNTEELNLDLVQFPKPVYVTEVRIIPLGARVQADFPGGVRLGATNPSQFQIEFFVNDLGKPGASTFESLGGFEYNQNGCINLNCVPEETVRKIPTDGLVLRGWYTTITLAVYGTLTNNITEQIIQPVVNPALPTQPNTIADAQQIISGSTIENEWNQENIQPVPIEYNQNAASYPQTYNQTENYPQEYNEYYSEIPKDPRSYHHPPEGEWDAKVRPRSNENERERERDRERERTRDANYQHREGSRPFGRREARAGPGTGQELPQVPQPGQR</sequence>
<dbReference type="GO" id="GO:0003723">
    <property type="term" value="F:RNA binding"/>
    <property type="evidence" value="ECO:0007669"/>
    <property type="project" value="TreeGrafter"/>
</dbReference>
<dbReference type="Pfam" id="PF15912">
    <property type="entry name" value="VIR_N"/>
    <property type="match status" value="1"/>
</dbReference>
<evidence type="ECO:0000313" key="9">
    <source>
        <dbReference type="Proteomes" id="UP000719412"/>
    </source>
</evidence>
<gene>
    <name evidence="8" type="ORF">GEV33_006529</name>
</gene>
<dbReference type="AlphaFoldDB" id="A0A8J6HCG5"/>
<keyword evidence="9" id="KW-1185">Reference proteome</keyword>
<keyword evidence="4" id="KW-0508">mRNA splicing</keyword>
<reference evidence="8" key="2">
    <citation type="submission" date="2021-08" db="EMBL/GenBank/DDBJ databases">
        <authorList>
            <person name="Eriksson T."/>
        </authorList>
    </citation>
    <scope>NUCLEOTIDE SEQUENCE</scope>
    <source>
        <strain evidence="8">Stoneville</strain>
        <tissue evidence="8">Whole head</tissue>
    </source>
</reference>
<dbReference type="GO" id="GO:0008380">
    <property type="term" value="P:RNA splicing"/>
    <property type="evidence" value="ECO:0007669"/>
    <property type="project" value="UniProtKB-KW"/>
</dbReference>
<keyword evidence="3" id="KW-0507">mRNA processing</keyword>
<evidence type="ECO:0000256" key="4">
    <source>
        <dbReference type="ARBA" id="ARBA00023187"/>
    </source>
</evidence>
<dbReference type="PANTHER" id="PTHR23185">
    <property type="entry name" value="PROTEIN VIRILIZER HOMOLOG"/>
    <property type="match status" value="1"/>
</dbReference>
<comment type="similarity">
    <text evidence="2">Belongs to the vir family.</text>
</comment>
<comment type="subcellular location">
    <subcellularLocation>
        <location evidence="1">Nucleus</location>
    </subcellularLocation>
</comment>
<accession>A0A8J6HCG5</accession>
<feature type="domain" description="Virilizer N-terminal" evidence="7">
    <location>
        <begin position="5"/>
        <end position="254"/>
    </location>
</feature>
<evidence type="ECO:0000256" key="6">
    <source>
        <dbReference type="SAM" id="MobiDB-lite"/>
    </source>
</evidence>
<feature type="region of interest" description="Disordered" evidence="6">
    <location>
        <begin position="210"/>
        <end position="287"/>
    </location>
</feature>
<evidence type="ECO:0000256" key="2">
    <source>
        <dbReference type="ARBA" id="ARBA00008371"/>
    </source>
</evidence>
<evidence type="ECO:0000256" key="3">
    <source>
        <dbReference type="ARBA" id="ARBA00022664"/>
    </source>
</evidence>
<dbReference type="GO" id="GO:0006397">
    <property type="term" value="P:mRNA processing"/>
    <property type="evidence" value="ECO:0007669"/>
    <property type="project" value="UniProtKB-KW"/>
</dbReference>
<evidence type="ECO:0000256" key="1">
    <source>
        <dbReference type="ARBA" id="ARBA00004123"/>
    </source>
</evidence>
<comment type="caution">
    <text evidence="8">The sequence shown here is derived from an EMBL/GenBank/DDBJ whole genome shotgun (WGS) entry which is preliminary data.</text>
</comment>
<evidence type="ECO:0000313" key="8">
    <source>
        <dbReference type="EMBL" id="KAH0816265.1"/>
    </source>
</evidence>
<keyword evidence="5" id="KW-0539">Nucleus</keyword>
<proteinExistence type="inferred from homology"/>
<feature type="compositionally biased region" description="Basic and acidic residues" evidence="6">
    <location>
        <begin position="210"/>
        <end position="269"/>
    </location>
</feature>
<dbReference type="GO" id="GO:0005634">
    <property type="term" value="C:nucleus"/>
    <property type="evidence" value="ECO:0007669"/>
    <property type="project" value="UniProtKB-SubCell"/>
</dbReference>
<reference evidence="8" key="1">
    <citation type="journal article" date="2020" name="J Insects Food Feed">
        <title>The yellow mealworm (Tenebrio molitor) genome: a resource for the emerging insects as food and feed industry.</title>
        <authorList>
            <person name="Eriksson T."/>
            <person name="Andere A."/>
            <person name="Kelstrup H."/>
            <person name="Emery V."/>
            <person name="Picard C."/>
        </authorList>
    </citation>
    <scope>NUCLEOTIDE SEQUENCE</scope>
    <source>
        <strain evidence="8">Stoneville</strain>
        <tissue evidence="8">Whole head</tissue>
    </source>
</reference>
<dbReference type="PANTHER" id="PTHR23185:SF0">
    <property type="entry name" value="PROTEIN VIRILIZER HOMOLOG"/>
    <property type="match status" value="1"/>
</dbReference>
<evidence type="ECO:0000259" key="7">
    <source>
        <dbReference type="Pfam" id="PF15912"/>
    </source>
</evidence>
<dbReference type="GO" id="GO:0036396">
    <property type="term" value="C:RNA N6-methyladenosine methyltransferase complex"/>
    <property type="evidence" value="ECO:0007669"/>
    <property type="project" value="TreeGrafter"/>
</dbReference>
<dbReference type="InterPro" id="IPR026736">
    <property type="entry name" value="Virilizer"/>
</dbReference>